<dbReference type="EMBL" id="KV428156">
    <property type="protein sequence ID" value="KZT35004.1"/>
    <property type="molecule type" value="Genomic_DNA"/>
</dbReference>
<keyword evidence="2" id="KW-1185">Reference proteome</keyword>
<dbReference type="AlphaFoldDB" id="A0A166A6A0"/>
<gene>
    <name evidence="1" type="ORF">SISSUDRAFT_1131426</name>
</gene>
<dbReference type="Proteomes" id="UP000076798">
    <property type="component" value="Unassembled WGS sequence"/>
</dbReference>
<accession>A0A166A6A0</accession>
<name>A0A166A6A0_9AGAM</name>
<protein>
    <submittedName>
        <fullName evidence="1">Uncharacterized protein</fullName>
    </submittedName>
</protein>
<proteinExistence type="predicted"/>
<sequence length="402" mass="45504">MKNLPPELLGKIAQNYELGSAFSFETMGTPTQSRGQSTLLNLSLVSKAWYSEAQRSLWSEAFVFVPSGENNIPTASRWLKSLEIMLQRGHSRYLKRLGIRLDRSSWGVPEKNAFRQSILSTTSTILDNVPHLETLLVSSDSIQLSPDLDLAGLCFSNRHFPALRMMDLLVYAGWERNHPLQVYPFLLRHPHISVLRMHVLDGTLLGTKRVPEALPHLKRFVGGMEEAKLLSCQGTLQSLELFVDLSNSGSSQQRFLKVVKSLDGPFPAVKDVYFRRIRLPILNLEVVAQLDRCFPNLEHLEGLVMNTSFIDEIRTCPTLCKGLLPKLKQLTLFWNDLVSDRSDHQPMEEAMRLLPLSFPELRVCSQGMGIQERGFLKRTLSCEYGKDGKVVNWEGPENPDST</sequence>
<dbReference type="SUPFAM" id="SSF52047">
    <property type="entry name" value="RNI-like"/>
    <property type="match status" value="1"/>
</dbReference>
<evidence type="ECO:0000313" key="2">
    <source>
        <dbReference type="Proteomes" id="UP000076798"/>
    </source>
</evidence>
<organism evidence="1 2">
    <name type="scientific">Sistotremastrum suecicum HHB10207 ss-3</name>
    <dbReference type="NCBI Taxonomy" id="1314776"/>
    <lineage>
        <taxon>Eukaryota</taxon>
        <taxon>Fungi</taxon>
        <taxon>Dikarya</taxon>
        <taxon>Basidiomycota</taxon>
        <taxon>Agaricomycotina</taxon>
        <taxon>Agaricomycetes</taxon>
        <taxon>Sistotremastrales</taxon>
        <taxon>Sistotremastraceae</taxon>
        <taxon>Sistotremastrum</taxon>
    </lineage>
</organism>
<evidence type="ECO:0000313" key="1">
    <source>
        <dbReference type="EMBL" id="KZT35004.1"/>
    </source>
</evidence>
<reference evidence="1 2" key="1">
    <citation type="journal article" date="2016" name="Mol. Biol. Evol.">
        <title>Comparative Genomics of Early-Diverging Mushroom-Forming Fungi Provides Insights into the Origins of Lignocellulose Decay Capabilities.</title>
        <authorList>
            <person name="Nagy L.G."/>
            <person name="Riley R."/>
            <person name="Tritt A."/>
            <person name="Adam C."/>
            <person name="Daum C."/>
            <person name="Floudas D."/>
            <person name="Sun H."/>
            <person name="Yadav J.S."/>
            <person name="Pangilinan J."/>
            <person name="Larsson K.H."/>
            <person name="Matsuura K."/>
            <person name="Barry K."/>
            <person name="Labutti K."/>
            <person name="Kuo R."/>
            <person name="Ohm R.A."/>
            <person name="Bhattacharya S.S."/>
            <person name="Shirouzu T."/>
            <person name="Yoshinaga Y."/>
            <person name="Martin F.M."/>
            <person name="Grigoriev I.V."/>
            <person name="Hibbett D.S."/>
        </authorList>
    </citation>
    <scope>NUCLEOTIDE SEQUENCE [LARGE SCALE GENOMIC DNA]</scope>
    <source>
        <strain evidence="1 2">HHB10207 ss-3</strain>
    </source>
</reference>